<proteinExistence type="predicted"/>
<organism evidence="1">
    <name type="scientific">Rhizophora mucronata</name>
    <name type="common">Asiatic mangrove</name>
    <dbReference type="NCBI Taxonomy" id="61149"/>
    <lineage>
        <taxon>Eukaryota</taxon>
        <taxon>Viridiplantae</taxon>
        <taxon>Streptophyta</taxon>
        <taxon>Embryophyta</taxon>
        <taxon>Tracheophyta</taxon>
        <taxon>Spermatophyta</taxon>
        <taxon>Magnoliopsida</taxon>
        <taxon>eudicotyledons</taxon>
        <taxon>Gunneridae</taxon>
        <taxon>Pentapetalae</taxon>
        <taxon>rosids</taxon>
        <taxon>fabids</taxon>
        <taxon>Malpighiales</taxon>
        <taxon>Rhizophoraceae</taxon>
        <taxon>Rhizophora</taxon>
    </lineage>
</organism>
<name>A0A2P2P797_RHIMU</name>
<evidence type="ECO:0000313" key="1">
    <source>
        <dbReference type="EMBL" id="MBX50634.1"/>
    </source>
</evidence>
<sequence length="17" mass="2093">MHMKALSIYSHAKWAYR</sequence>
<dbReference type="AlphaFoldDB" id="A0A2P2P797"/>
<dbReference type="EMBL" id="GGEC01070150">
    <property type="protein sequence ID" value="MBX50634.1"/>
    <property type="molecule type" value="Transcribed_RNA"/>
</dbReference>
<reference evidence="1" key="1">
    <citation type="submission" date="2018-02" db="EMBL/GenBank/DDBJ databases">
        <title>Rhizophora mucronata_Transcriptome.</title>
        <authorList>
            <person name="Meera S.P."/>
            <person name="Sreeshan A."/>
            <person name="Augustine A."/>
        </authorList>
    </citation>
    <scope>NUCLEOTIDE SEQUENCE</scope>
    <source>
        <tissue evidence="1">Leaf</tissue>
    </source>
</reference>
<accession>A0A2P2P797</accession>
<protein>
    <submittedName>
        <fullName evidence="1">Uncharacterized protein</fullName>
    </submittedName>
</protein>